<dbReference type="AlphaFoldDB" id="A0A352IVW8"/>
<dbReference type="Pfam" id="PF11067">
    <property type="entry name" value="DUF2868"/>
    <property type="match status" value="1"/>
</dbReference>
<feature type="transmembrane region" description="Helical" evidence="1">
    <location>
        <begin position="249"/>
        <end position="273"/>
    </location>
</feature>
<dbReference type="Proteomes" id="UP000263489">
    <property type="component" value="Unassembled WGS sequence"/>
</dbReference>
<feature type="transmembrane region" description="Helical" evidence="1">
    <location>
        <begin position="79"/>
        <end position="99"/>
    </location>
</feature>
<proteinExistence type="predicted"/>
<keyword evidence="1" id="KW-1133">Transmembrane helix</keyword>
<keyword evidence="1" id="KW-0472">Membrane</keyword>
<feature type="transmembrane region" description="Helical" evidence="1">
    <location>
        <begin position="105"/>
        <end position="132"/>
    </location>
</feature>
<keyword evidence="1" id="KW-0812">Transmembrane</keyword>
<dbReference type="RefSeq" id="WP_421866767.1">
    <property type="nucleotide sequence ID" value="NZ_CBDDHG010000001.1"/>
</dbReference>
<accession>A0A352IVW8</accession>
<feature type="transmembrane region" description="Helical" evidence="1">
    <location>
        <begin position="162"/>
        <end position="184"/>
    </location>
</feature>
<name>A0A352IVW8_9GAMM</name>
<dbReference type="InterPro" id="IPR021296">
    <property type="entry name" value="DUF2868"/>
</dbReference>
<dbReference type="EMBL" id="DNNA01000238">
    <property type="protein sequence ID" value="HBC35601.1"/>
    <property type="molecule type" value="Genomic_DNA"/>
</dbReference>
<reference evidence="2 3" key="1">
    <citation type="journal article" date="2018" name="Nat. Biotechnol.">
        <title>A standardized bacterial taxonomy based on genome phylogeny substantially revises the tree of life.</title>
        <authorList>
            <person name="Parks D.H."/>
            <person name="Chuvochina M."/>
            <person name="Waite D.W."/>
            <person name="Rinke C."/>
            <person name="Skarshewski A."/>
            <person name="Chaumeil P.A."/>
            <person name="Hugenholtz P."/>
        </authorList>
    </citation>
    <scope>NUCLEOTIDE SEQUENCE [LARGE SCALE GENOMIC DNA]</scope>
    <source>
        <strain evidence="2">UBA9380</strain>
    </source>
</reference>
<protein>
    <submittedName>
        <fullName evidence="2">DUF2868 domain-containing protein</fullName>
    </submittedName>
</protein>
<evidence type="ECO:0000313" key="2">
    <source>
        <dbReference type="EMBL" id="HBC35601.1"/>
    </source>
</evidence>
<evidence type="ECO:0000313" key="3">
    <source>
        <dbReference type="Proteomes" id="UP000263489"/>
    </source>
</evidence>
<organism evidence="2 3">
    <name type="scientific">Marinobacter adhaerens</name>
    <dbReference type="NCBI Taxonomy" id="1033846"/>
    <lineage>
        <taxon>Bacteria</taxon>
        <taxon>Pseudomonadati</taxon>
        <taxon>Pseudomonadota</taxon>
        <taxon>Gammaproteobacteria</taxon>
        <taxon>Pseudomonadales</taxon>
        <taxon>Marinobacteraceae</taxon>
        <taxon>Marinobacter</taxon>
    </lineage>
</organism>
<comment type="caution">
    <text evidence="2">The sequence shown here is derived from an EMBL/GenBank/DDBJ whole genome shotgun (WGS) entry which is preliminary data.</text>
</comment>
<gene>
    <name evidence="2" type="ORF">DC045_15095</name>
</gene>
<sequence length="469" mass="51625">MTDNPLRLLLEFDSQAQRDRSQPPTFLHRRDRKFALVCEEQGEAPDAARWLAHLNRLSGPRTTPTSADRTLASWRRINGGFAVSGAVAGTLAMAGLLFYDGGQRINITVFLAFVLLHLIFALFTTVQAMAGWQPWRWLARRLGVNPGDGAFTRLQPVLMARAAHLGGIAFAIAGLFTLLAMVVLQDLAFGWSTTLDTAATSYHGLVKAIATPWAWLWPAAAPDLALVEATRFFRAGNPTASPDPALWGLWWPFVAMMWATWVLLPRIILWACASVQARQKSRRLLTSHPAMHALLYRMETPALDTGNSHHDADDLPDTDTRGNLLPLPDSDILLCWAGAGEPELPESLRSGKQLVLTAGGSASLSDDDQALHRIAEHLKNNAKAVILLVRCWQPPTGELQDFLAAARDIWPDNARVALVPLATDSNQQPDAHQIQPWLRFAQRLGSEFVQVSLPPFQMRDPYTAIGDGS</sequence>
<evidence type="ECO:0000256" key="1">
    <source>
        <dbReference type="SAM" id="Phobius"/>
    </source>
</evidence>